<evidence type="ECO:0000256" key="7">
    <source>
        <dbReference type="ARBA" id="ARBA00022664"/>
    </source>
</evidence>
<dbReference type="EC" id="5.2.1.8" evidence="5"/>
<dbReference type="Gene3D" id="2.40.100.10">
    <property type="entry name" value="Cyclophilin-like"/>
    <property type="match status" value="1"/>
</dbReference>
<feature type="region of interest" description="Disordered" evidence="15">
    <location>
        <begin position="607"/>
        <end position="636"/>
    </location>
</feature>
<feature type="compositionally biased region" description="Basic and acidic residues" evidence="15">
    <location>
        <begin position="504"/>
        <end position="515"/>
    </location>
</feature>
<feature type="region of interest" description="Disordered" evidence="15">
    <location>
        <begin position="258"/>
        <end position="331"/>
    </location>
</feature>
<keyword evidence="18" id="KW-1185">Reference proteome</keyword>
<feature type="region of interest" description="Disordered" evidence="15">
    <location>
        <begin position="215"/>
        <end position="246"/>
    </location>
</feature>
<proteinExistence type="inferred from homology"/>
<dbReference type="Proteomes" id="UP000241818">
    <property type="component" value="Unassembled WGS sequence"/>
</dbReference>
<dbReference type="PANTHER" id="PTHR45625">
    <property type="entry name" value="PEPTIDYL-PROLYL CIS-TRANS ISOMERASE-RELATED"/>
    <property type="match status" value="1"/>
</dbReference>
<dbReference type="PRINTS" id="PR00153">
    <property type="entry name" value="CSAPPISMRASE"/>
</dbReference>
<evidence type="ECO:0000256" key="15">
    <source>
        <dbReference type="SAM" id="MobiDB-lite"/>
    </source>
</evidence>
<dbReference type="GO" id="GO:0003755">
    <property type="term" value="F:peptidyl-prolyl cis-trans isomerase activity"/>
    <property type="evidence" value="ECO:0007669"/>
    <property type="project" value="UniProtKB-KW"/>
</dbReference>
<feature type="compositionally biased region" description="Basic and acidic residues" evidence="15">
    <location>
        <begin position="617"/>
        <end position="629"/>
    </location>
</feature>
<keyword evidence="7" id="KW-0507">mRNA processing</keyword>
<evidence type="ECO:0000259" key="16">
    <source>
        <dbReference type="PROSITE" id="PS50072"/>
    </source>
</evidence>
<dbReference type="InParanoid" id="A0A2T3AXJ6"/>
<feature type="domain" description="PPIase cyclophilin-type" evidence="16">
    <location>
        <begin position="18"/>
        <end position="195"/>
    </location>
</feature>
<feature type="region of interest" description="Disordered" evidence="15">
    <location>
        <begin position="504"/>
        <end position="565"/>
    </location>
</feature>
<dbReference type="OrthoDB" id="442970at2759"/>
<evidence type="ECO:0000313" key="18">
    <source>
        <dbReference type="Proteomes" id="UP000241818"/>
    </source>
</evidence>
<keyword evidence="9" id="KW-0697">Rotamase</keyword>
<gene>
    <name evidence="17" type="ORF">M430DRAFT_20119</name>
</gene>
<dbReference type="InterPro" id="IPR002130">
    <property type="entry name" value="Cyclophilin-type_PPIase_dom"/>
</dbReference>
<dbReference type="InterPro" id="IPR020892">
    <property type="entry name" value="Cyclophilin-type_PPIase_CS"/>
</dbReference>
<keyword evidence="8" id="KW-0747">Spliceosome</keyword>
<comment type="subunit">
    <text evidence="4">Associated with the spliceosome.</text>
</comment>
<protein>
    <recommendedName>
        <fullName evidence="5">peptidylprolyl isomerase</fullName>
        <ecNumber evidence="5">5.2.1.8</ecNumber>
    </recommendedName>
</protein>
<dbReference type="GO" id="GO:0005737">
    <property type="term" value="C:cytoplasm"/>
    <property type="evidence" value="ECO:0007669"/>
    <property type="project" value="UniProtKB-SubCell"/>
</dbReference>
<dbReference type="PROSITE" id="PS00170">
    <property type="entry name" value="CSA_PPIASE_1"/>
    <property type="match status" value="1"/>
</dbReference>
<reference evidence="17 18" key="1">
    <citation type="journal article" date="2018" name="New Phytol.">
        <title>Comparative genomics and transcriptomics depict ericoid mycorrhizal fungi as versatile saprotrophs and plant mutualists.</title>
        <authorList>
            <person name="Martino E."/>
            <person name="Morin E."/>
            <person name="Grelet G.A."/>
            <person name="Kuo A."/>
            <person name="Kohler A."/>
            <person name="Daghino S."/>
            <person name="Barry K.W."/>
            <person name="Cichocki N."/>
            <person name="Clum A."/>
            <person name="Dockter R.B."/>
            <person name="Hainaut M."/>
            <person name="Kuo R.C."/>
            <person name="LaButti K."/>
            <person name="Lindahl B.D."/>
            <person name="Lindquist E.A."/>
            <person name="Lipzen A."/>
            <person name="Khouja H.R."/>
            <person name="Magnuson J."/>
            <person name="Murat C."/>
            <person name="Ohm R.A."/>
            <person name="Singer S.W."/>
            <person name="Spatafora J.W."/>
            <person name="Wang M."/>
            <person name="Veneault-Fourrey C."/>
            <person name="Henrissat B."/>
            <person name="Grigoriev I.V."/>
            <person name="Martin F.M."/>
            <person name="Perotto S."/>
        </authorList>
    </citation>
    <scope>NUCLEOTIDE SEQUENCE [LARGE SCALE GENOMIC DNA]</scope>
    <source>
        <strain evidence="17 18">ATCC 22711</strain>
    </source>
</reference>
<comment type="similarity">
    <text evidence="13">Belongs to the cyclophilin-type PPIase family. CWC27 subfamily.</text>
</comment>
<dbReference type="FunFam" id="2.40.100.10:FF:000034">
    <property type="entry name" value="Peptidyl-prolyl isomerase CWC27 protein"/>
    <property type="match status" value="1"/>
</dbReference>
<dbReference type="GO" id="GO:0006397">
    <property type="term" value="P:mRNA processing"/>
    <property type="evidence" value="ECO:0007669"/>
    <property type="project" value="UniProtKB-KW"/>
</dbReference>
<keyword evidence="6" id="KW-0963">Cytoplasm</keyword>
<feature type="compositionally biased region" description="Low complexity" evidence="15">
    <location>
        <begin position="533"/>
        <end position="547"/>
    </location>
</feature>
<evidence type="ECO:0000256" key="4">
    <source>
        <dbReference type="ARBA" id="ARBA00011524"/>
    </source>
</evidence>
<dbReference type="CDD" id="cd01925">
    <property type="entry name" value="cyclophilin_CeCYP16-like"/>
    <property type="match status" value="1"/>
</dbReference>
<evidence type="ECO:0000256" key="10">
    <source>
        <dbReference type="ARBA" id="ARBA00023187"/>
    </source>
</evidence>
<dbReference type="GO" id="GO:0071013">
    <property type="term" value="C:catalytic step 2 spliceosome"/>
    <property type="evidence" value="ECO:0007669"/>
    <property type="project" value="TreeGrafter"/>
</dbReference>
<organism evidence="17 18">
    <name type="scientific">Amorphotheca resinae ATCC 22711</name>
    <dbReference type="NCBI Taxonomy" id="857342"/>
    <lineage>
        <taxon>Eukaryota</taxon>
        <taxon>Fungi</taxon>
        <taxon>Dikarya</taxon>
        <taxon>Ascomycota</taxon>
        <taxon>Pezizomycotina</taxon>
        <taxon>Leotiomycetes</taxon>
        <taxon>Helotiales</taxon>
        <taxon>Amorphothecaceae</taxon>
        <taxon>Amorphotheca</taxon>
    </lineage>
</organism>
<evidence type="ECO:0000256" key="11">
    <source>
        <dbReference type="ARBA" id="ARBA00023235"/>
    </source>
</evidence>
<dbReference type="STRING" id="857342.A0A2T3AXJ6"/>
<dbReference type="PANTHER" id="PTHR45625:SF6">
    <property type="entry name" value="SPLICEOSOME-ASSOCIATED PROTEIN CWC27 HOMOLOG"/>
    <property type="match status" value="1"/>
</dbReference>
<name>A0A2T3AXJ6_AMORE</name>
<evidence type="ECO:0000256" key="8">
    <source>
        <dbReference type="ARBA" id="ARBA00022728"/>
    </source>
</evidence>
<keyword evidence="10" id="KW-0508">mRNA splicing</keyword>
<evidence type="ECO:0000256" key="14">
    <source>
        <dbReference type="ARBA" id="ARBA00055615"/>
    </source>
</evidence>
<feature type="region of interest" description="Disordered" evidence="15">
    <location>
        <begin position="349"/>
        <end position="429"/>
    </location>
</feature>
<evidence type="ECO:0000256" key="3">
    <source>
        <dbReference type="ARBA" id="ARBA00004496"/>
    </source>
</evidence>
<sequence>MSSLYNLEPQPTASCILHTTSGDISLELWAQQTPLTCRNFLQHALDGYYDGTIFHRLVPGFILQGGDPTGTGHGGESIYDGGAFSEPREEGGIWPMEDRKGANAGMRGVGFKDEFHSRLKFNRRGLLAMANEGTENTNGSQFFITLGSTPELQGKNTLFGRVEGDTIYNVARMGEMEVGEGDRPTYPVKITGVEILVNPFKDMVRRERVAEPVIQKAPEKKKKRKAGKQLLSFGGEEGDEEAAPVVKRTKFDTRIVMDAGNVEPEPKPEPEKETKKQVRKPVSVESSPEPAPAPAPAPPKSLPNRAAKVQSRDVSSSPEPEPVQKVSSALDRTNAQIAELKASMKRNIQVAPVKEKKKSALEEMIPANSTRGRKRNPGGNTSSQADQRALDILNAFKAKLAQAPPEKEVSKSTKLEDDPERKDGEAADDEEAALCDLHFIANCQSCKKWDAEEEKEEEEEDDGIGWMSHALSFKEDKLGKDLSYRKKAEEELVVIDPREKARTLKEEKRAQREAKAGGTGRAWDQARNEKLARSAALAGRGAKSRSAVSRTPRLAPGTTSYPPSSLSSLSRTIDLLWKLLRTSTIGTAVPFRPAPHLNHSTWLPQDHLLPSGANQNLHDDPAVKRRKTEDTEDTESLRIPSEAIGTDKIAEAARKAAVSLDSTRSFTNPHICERNLQSSL</sequence>
<evidence type="ECO:0000313" key="17">
    <source>
        <dbReference type="EMBL" id="PSS14797.1"/>
    </source>
</evidence>
<accession>A0A2T3AXJ6</accession>
<dbReference type="InterPro" id="IPR029000">
    <property type="entry name" value="Cyclophilin-like_dom_sf"/>
</dbReference>
<evidence type="ECO:0000256" key="12">
    <source>
        <dbReference type="ARBA" id="ARBA00023242"/>
    </source>
</evidence>
<comment type="subcellular location">
    <subcellularLocation>
        <location evidence="3">Cytoplasm</location>
    </subcellularLocation>
    <subcellularLocation>
        <location evidence="2">Nucleus</location>
    </subcellularLocation>
</comment>
<dbReference type="GO" id="GO:0006457">
    <property type="term" value="P:protein folding"/>
    <property type="evidence" value="ECO:0007669"/>
    <property type="project" value="InterPro"/>
</dbReference>
<dbReference type="InterPro" id="IPR044666">
    <property type="entry name" value="Cyclophilin_A-like"/>
</dbReference>
<feature type="compositionally biased region" description="Pro residues" evidence="15">
    <location>
        <begin position="289"/>
        <end position="301"/>
    </location>
</feature>
<dbReference type="Pfam" id="PF00160">
    <property type="entry name" value="Pro_isomerase"/>
    <property type="match status" value="1"/>
</dbReference>
<comment type="function">
    <text evidence="14">PPIases accelerate the folding of proteins. It catalyzes the cis-trans isomerization of proline imidic peptide bonds in oligopeptides. Involved in pre-mRNA splicing.</text>
</comment>
<dbReference type="EMBL" id="KZ679013">
    <property type="protein sequence ID" value="PSS14797.1"/>
    <property type="molecule type" value="Genomic_DNA"/>
</dbReference>
<evidence type="ECO:0000256" key="9">
    <source>
        <dbReference type="ARBA" id="ARBA00023110"/>
    </source>
</evidence>
<evidence type="ECO:0000256" key="2">
    <source>
        <dbReference type="ARBA" id="ARBA00004123"/>
    </source>
</evidence>
<feature type="compositionally biased region" description="Basic and acidic residues" evidence="15">
    <location>
        <begin position="405"/>
        <end position="425"/>
    </location>
</feature>
<evidence type="ECO:0000256" key="5">
    <source>
        <dbReference type="ARBA" id="ARBA00013194"/>
    </source>
</evidence>
<dbReference type="RefSeq" id="XP_024719396.1">
    <property type="nucleotide sequence ID" value="XM_024864222.1"/>
</dbReference>
<evidence type="ECO:0000256" key="13">
    <source>
        <dbReference type="ARBA" id="ARBA00038509"/>
    </source>
</evidence>
<dbReference type="GeneID" id="36572303"/>
<dbReference type="PROSITE" id="PS50072">
    <property type="entry name" value="CSA_PPIASE_2"/>
    <property type="match status" value="1"/>
</dbReference>
<feature type="compositionally biased region" description="Basic and acidic residues" evidence="15">
    <location>
        <begin position="264"/>
        <end position="276"/>
    </location>
</feature>
<comment type="catalytic activity">
    <reaction evidence="1">
        <text>[protein]-peptidylproline (omega=180) = [protein]-peptidylproline (omega=0)</text>
        <dbReference type="Rhea" id="RHEA:16237"/>
        <dbReference type="Rhea" id="RHEA-COMP:10747"/>
        <dbReference type="Rhea" id="RHEA-COMP:10748"/>
        <dbReference type="ChEBI" id="CHEBI:83833"/>
        <dbReference type="ChEBI" id="CHEBI:83834"/>
        <dbReference type="EC" id="5.2.1.8"/>
    </reaction>
</comment>
<dbReference type="SUPFAM" id="SSF50891">
    <property type="entry name" value="Cyclophilin-like"/>
    <property type="match status" value="1"/>
</dbReference>
<dbReference type="GO" id="GO:0008380">
    <property type="term" value="P:RNA splicing"/>
    <property type="evidence" value="ECO:0007669"/>
    <property type="project" value="UniProtKB-KW"/>
</dbReference>
<evidence type="ECO:0000256" key="1">
    <source>
        <dbReference type="ARBA" id="ARBA00000971"/>
    </source>
</evidence>
<keyword evidence="12" id="KW-0539">Nucleus</keyword>
<evidence type="ECO:0000256" key="6">
    <source>
        <dbReference type="ARBA" id="ARBA00022490"/>
    </source>
</evidence>
<keyword evidence="11" id="KW-0413">Isomerase</keyword>
<dbReference type="AlphaFoldDB" id="A0A2T3AXJ6"/>